<reference evidence="9 10" key="1">
    <citation type="journal article" date="2019" name="Sci. Rep.">
        <title>Comparative genomics of chytrid fungi reveal insights into the obligate biotrophic and pathogenic lifestyle of Synchytrium endobioticum.</title>
        <authorList>
            <person name="van de Vossenberg B.T.L.H."/>
            <person name="Warris S."/>
            <person name="Nguyen H.D.T."/>
            <person name="van Gent-Pelzer M.P.E."/>
            <person name="Joly D.L."/>
            <person name="van de Geest H.C."/>
            <person name="Bonants P.J.M."/>
            <person name="Smith D.S."/>
            <person name="Levesque C.A."/>
            <person name="van der Lee T.A.J."/>
        </authorList>
    </citation>
    <scope>NUCLEOTIDE SEQUENCE [LARGE SCALE GENOMIC DNA]</scope>
    <source>
        <strain evidence="9 10">CBS 809.83</strain>
    </source>
</reference>
<dbReference type="GO" id="GO:0034274">
    <property type="term" value="C:Atg12-Atg5-Atg16 complex"/>
    <property type="evidence" value="ECO:0007669"/>
    <property type="project" value="TreeGrafter"/>
</dbReference>
<feature type="domain" description="Autophagy protein ATG5 UblA" evidence="8">
    <location>
        <begin position="12"/>
        <end position="118"/>
    </location>
</feature>
<evidence type="ECO:0000259" key="8">
    <source>
        <dbReference type="Pfam" id="PF20638"/>
    </source>
</evidence>
<dbReference type="Pfam" id="PF20638">
    <property type="entry name" value="ATG5_UblA"/>
    <property type="match status" value="1"/>
</dbReference>
<dbReference type="InterPro" id="IPR042527">
    <property type="entry name" value="Atg5_UblA_dom_sf"/>
</dbReference>
<keyword evidence="5" id="KW-0472">Membrane</keyword>
<keyword evidence="3 5" id="KW-0832">Ubl conjugation</keyword>
<keyword evidence="2 5" id="KW-1017">Isopeptide bond</keyword>
<name>A0A507DQE6_9FUNG</name>
<comment type="function">
    <text evidence="5">Involved in cytoplasm to vacuole transport (Cvt) and autophagic vesicle formation.</text>
</comment>
<evidence type="ECO:0000256" key="4">
    <source>
        <dbReference type="ARBA" id="ARBA00023006"/>
    </source>
</evidence>
<evidence type="ECO:0000256" key="1">
    <source>
        <dbReference type="ARBA" id="ARBA00006910"/>
    </source>
</evidence>
<comment type="subunit">
    <text evidence="5">Conjugated with ATG12.</text>
</comment>
<keyword evidence="5" id="KW-0813">Transport</keyword>
<dbReference type="PANTHER" id="PTHR13040">
    <property type="entry name" value="AUTOPHAGY PROTEIN 5"/>
    <property type="match status" value="1"/>
</dbReference>
<dbReference type="InterPro" id="IPR042526">
    <property type="entry name" value="Atg5_HR"/>
</dbReference>
<gene>
    <name evidence="9" type="ORF">PhCBS80983_g06104</name>
</gene>
<dbReference type="GO" id="GO:0034045">
    <property type="term" value="C:phagophore assembly site membrane"/>
    <property type="evidence" value="ECO:0007669"/>
    <property type="project" value="UniProtKB-SubCell"/>
</dbReference>
<dbReference type="Gene3D" id="3.10.20.620">
    <property type="match status" value="1"/>
</dbReference>
<dbReference type="InterPro" id="IPR048318">
    <property type="entry name" value="ATG5_UblB"/>
</dbReference>
<evidence type="ECO:0000313" key="10">
    <source>
        <dbReference type="Proteomes" id="UP000318582"/>
    </source>
</evidence>
<comment type="similarity">
    <text evidence="1 5">Belongs to the ATG5 family.</text>
</comment>
<protein>
    <recommendedName>
        <fullName evidence="5">Autophagy protein 5</fullName>
    </recommendedName>
</protein>
<evidence type="ECO:0000256" key="3">
    <source>
        <dbReference type="ARBA" id="ARBA00022843"/>
    </source>
</evidence>
<dbReference type="Gene3D" id="1.10.246.190">
    <property type="entry name" value="Autophagy protein Apg5, helix rich domain"/>
    <property type="match status" value="1"/>
</dbReference>
<dbReference type="AlphaFoldDB" id="A0A507DQE6"/>
<comment type="caution">
    <text evidence="9">The sequence shown here is derived from an EMBL/GenBank/DDBJ whole genome shotgun (WGS) entry which is preliminary data.</text>
</comment>
<dbReference type="InterPro" id="IPR007239">
    <property type="entry name" value="Atg5"/>
</dbReference>
<accession>A0A507DQE6</accession>
<dbReference type="STRING" id="109895.A0A507DQE6"/>
<evidence type="ECO:0000256" key="2">
    <source>
        <dbReference type="ARBA" id="ARBA00022499"/>
    </source>
</evidence>
<dbReference type="EMBL" id="QEAQ01000180">
    <property type="protein sequence ID" value="TPX53939.1"/>
    <property type="molecule type" value="Genomic_DNA"/>
</dbReference>
<dbReference type="InterPro" id="IPR048940">
    <property type="entry name" value="ATG5_HBR"/>
</dbReference>
<dbReference type="InterPro" id="IPR048939">
    <property type="entry name" value="ATG5_UblA"/>
</dbReference>
<dbReference type="GO" id="GO:0005776">
    <property type="term" value="C:autophagosome"/>
    <property type="evidence" value="ECO:0007669"/>
    <property type="project" value="TreeGrafter"/>
</dbReference>
<dbReference type="GO" id="GO:0006995">
    <property type="term" value="P:cellular response to nitrogen starvation"/>
    <property type="evidence" value="ECO:0007669"/>
    <property type="project" value="TreeGrafter"/>
</dbReference>
<proteinExistence type="inferred from homology"/>
<keyword evidence="10" id="KW-1185">Reference proteome</keyword>
<dbReference type="GO" id="GO:0044233">
    <property type="term" value="C:mitochondria-associated endoplasmic reticulum membrane contact site"/>
    <property type="evidence" value="ECO:0007669"/>
    <property type="project" value="TreeGrafter"/>
</dbReference>
<feature type="domain" description="Autophagy protein ATG5 UblB" evidence="6">
    <location>
        <begin position="200"/>
        <end position="298"/>
    </location>
</feature>
<dbReference type="GO" id="GO:0000422">
    <property type="term" value="P:autophagy of mitochondrion"/>
    <property type="evidence" value="ECO:0007669"/>
    <property type="project" value="TreeGrafter"/>
</dbReference>
<dbReference type="GO" id="GO:0034727">
    <property type="term" value="P:piecemeal microautophagy of the nucleus"/>
    <property type="evidence" value="ECO:0007669"/>
    <property type="project" value="TreeGrafter"/>
</dbReference>
<evidence type="ECO:0000259" key="6">
    <source>
        <dbReference type="Pfam" id="PF04106"/>
    </source>
</evidence>
<dbReference type="GO" id="GO:0061908">
    <property type="term" value="C:phagophore"/>
    <property type="evidence" value="ECO:0007669"/>
    <property type="project" value="TreeGrafter"/>
</dbReference>
<sequence length="300" mass="34093">MQHIDSPVAQKLWDGQVPLRISLHPQDASALNASNYSCFSQYLSVHRFSYLPLIASEVRRFFVENTNLGFSGSDAEVWFECQGIPLKWHYPVGLLCDYQMADIDHSAGPLPWHITVHFLNFPADKLIRVSPDSSIPSIRDAFMSMVKEADFMRHGTIKKVMGLSKQDQTQLWDSLVSHSFEEFWHVNSQLLVSENTWPRYVPLRIYVPGLPVIQEPIPSIDEETDQPYTLRHVLASVLPQYFKPRADGDASRRGSVDSMKRAPDAVALLHGIEAPLGVPLVWLSQNCSYPDNFLHIVIRI</sequence>
<dbReference type="Pfam" id="PF20637">
    <property type="entry name" value="ATG5_HBR"/>
    <property type="match status" value="1"/>
</dbReference>
<dbReference type="Pfam" id="PF04106">
    <property type="entry name" value="ATG5_UblB"/>
    <property type="match status" value="1"/>
</dbReference>
<keyword evidence="4 5" id="KW-0072">Autophagy</keyword>
<evidence type="ECO:0000256" key="5">
    <source>
        <dbReference type="RuleBase" id="RU361202"/>
    </source>
</evidence>
<dbReference type="GO" id="GO:0019776">
    <property type="term" value="F:Atg8-family ligase activity"/>
    <property type="evidence" value="ECO:0007669"/>
    <property type="project" value="TreeGrafter"/>
</dbReference>
<dbReference type="Gene3D" id="3.10.20.90">
    <property type="entry name" value="Phosphatidylinositol 3-kinase Catalytic Subunit, Chain A, domain 1"/>
    <property type="match status" value="1"/>
</dbReference>
<dbReference type="PANTHER" id="PTHR13040:SF2">
    <property type="entry name" value="AUTOPHAGY PROTEIN 5"/>
    <property type="match status" value="1"/>
</dbReference>
<evidence type="ECO:0000259" key="7">
    <source>
        <dbReference type="Pfam" id="PF20637"/>
    </source>
</evidence>
<dbReference type="Proteomes" id="UP000318582">
    <property type="component" value="Unassembled WGS sequence"/>
</dbReference>
<evidence type="ECO:0000313" key="9">
    <source>
        <dbReference type="EMBL" id="TPX53939.1"/>
    </source>
</evidence>
<comment type="subcellular location">
    <subcellularLocation>
        <location evidence="5">Preautophagosomal structure membrane</location>
        <topology evidence="5">Peripheral membrane protein</topology>
    </subcellularLocation>
</comment>
<organism evidence="9 10">
    <name type="scientific">Powellomyces hirtus</name>
    <dbReference type="NCBI Taxonomy" id="109895"/>
    <lineage>
        <taxon>Eukaryota</taxon>
        <taxon>Fungi</taxon>
        <taxon>Fungi incertae sedis</taxon>
        <taxon>Chytridiomycota</taxon>
        <taxon>Chytridiomycota incertae sedis</taxon>
        <taxon>Chytridiomycetes</taxon>
        <taxon>Spizellomycetales</taxon>
        <taxon>Powellomycetaceae</taxon>
        <taxon>Powellomyces</taxon>
    </lineage>
</organism>
<feature type="domain" description="Autophagy protein ATG5 alpha-helical bundle region" evidence="7">
    <location>
        <begin position="137"/>
        <end position="191"/>
    </location>
</feature>